<sequence>MIETIFKYIGQLFSSRFEKKNPKIFTTIKSKEYLSLYAESEIKSKFFQLHSMLKGFKDVSSYVDKKKKSDTVFILGSGESINDLTNEDWKEIEENNIIGLNYSFVHPIIPDYHLMEMIPLTEMQDFFCEQTQKRYKDVDMFFQYKHVIKSKFNLKKYNHKERLYVHTPHLLPTIYPEVLEAYFEHLFSKNNLKLNDLVHHNSHIGCAVMFAQALGYKKIVMLGIDLNNGDYFTDSKIKTSVYGHTDSYDKINKLRTLHFNNVKEFTNKVHPTVDKDLMNSRGGVTMHDYFKVYSKVFIDNTDYKLFIGSNKSTLSKTLPVYPFECNQ</sequence>
<evidence type="ECO:0000313" key="2">
    <source>
        <dbReference type="Proteomes" id="UP001589605"/>
    </source>
</evidence>
<dbReference type="EMBL" id="JBHMEZ010000001">
    <property type="protein sequence ID" value="MFB9051982.1"/>
    <property type="molecule type" value="Genomic_DNA"/>
</dbReference>
<dbReference type="Proteomes" id="UP001589605">
    <property type="component" value="Unassembled WGS sequence"/>
</dbReference>
<dbReference type="Gene3D" id="3.90.1480.10">
    <property type="entry name" value="Alpha-2,3-sialyltransferase"/>
    <property type="match status" value="1"/>
</dbReference>
<dbReference type="RefSeq" id="WP_382380903.1">
    <property type="nucleotide sequence ID" value="NZ_JBHMEZ010000001.1"/>
</dbReference>
<evidence type="ECO:0000313" key="1">
    <source>
        <dbReference type="EMBL" id="MFB9051982.1"/>
    </source>
</evidence>
<reference evidence="1 2" key="1">
    <citation type="submission" date="2024-09" db="EMBL/GenBank/DDBJ databases">
        <authorList>
            <person name="Sun Q."/>
            <person name="Mori K."/>
        </authorList>
    </citation>
    <scope>NUCLEOTIDE SEQUENCE [LARGE SCALE GENOMIC DNA]</scope>
    <source>
        <strain evidence="1 2">CECT 8286</strain>
    </source>
</reference>
<evidence type="ECO:0008006" key="3">
    <source>
        <dbReference type="Google" id="ProtNLM"/>
    </source>
</evidence>
<keyword evidence="2" id="KW-1185">Reference proteome</keyword>
<name>A0ABV5EXR7_9FLAO</name>
<protein>
    <recommendedName>
        <fullName evidence="3">DUF115 domain-containing protein</fullName>
    </recommendedName>
</protein>
<organism evidence="1 2">
    <name type="scientific">Formosa undariae</name>
    <dbReference type="NCBI Taxonomy" id="1325436"/>
    <lineage>
        <taxon>Bacteria</taxon>
        <taxon>Pseudomonadati</taxon>
        <taxon>Bacteroidota</taxon>
        <taxon>Flavobacteriia</taxon>
        <taxon>Flavobacteriales</taxon>
        <taxon>Flavobacteriaceae</taxon>
        <taxon>Formosa</taxon>
    </lineage>
</organism>
<proteinExistence type="predicted"/>
<accession>A0ABV5EXR7</accession>
<gene>
    <name evidence="1" type="ORF">ACFFVB_02710</name>
</gene>
<comment type="caution">
    <text evidence="1">The sequence shown here is derived from an EMBL/GenBank/DDBJ whole genome shotgun (WGS) entry which is preliminary data.</text>
</comment>